<evidence type="ECO:0000313" key="10">
    <source>
        <dbReference type="Proteomes" id="UP000094626"/>
    </source>
</evidence>
<keyword evidence="10" id="KW-1185">Reference proteome</keyword>
<dbReference type="eggNOG" id="COG2885">
    <property type="taxonomic scope" value="Bacteria"/>
</dbReference>
<keyword evidence="7" id="KW-0614">Plasmid</keyword>
<dbReference type="PANTHER" id="PTHR30329">
    <property type="entry name" value="STATOR ELEMENT OF FLAGELLAR MOTOR COMPLEX"/>
    <property type="match status" value="1"/>
</dbReference>
<keyword evidence="2 4" id="KW-0472">Membrane</keyword>
<evidence type="ECO:0000256" key="3">
    <source>
        <dbReference type="ARBA" id="ARBA00023237"/>
    </source>
</evidence>
<dbReference type="Pfam" id="PF00691">
    <property type="entry name" value="OmpA"/>
    <property type="match status" value="1"/>
</dbReference>
<evidence type="ECO:0000313" key="9">
    <source>
        <dbReference type="Proteomes" id="UP000024329"/>
    </source>
</evidence>
<dbReference type="OrthoDB" id="9814546at2"/>
<keyword evidence="3" id="KW-0998">Cell outer membrane</keyword>
<name>A0A031K0I9_9SPHN</name>
<dbReference type="PRINTS" id="PR01021">
    <property type="entry name" value="OMPADOMAIN"/>
</dbReference>
<dbReference type="PROSITE" id="PS51123">
    <property type="entry name" value="OMPA_2"/>
    <property type="match status" value="1"/>
</dbReference>
<evidence type="ECO:0000256" key="1">
    <source>
        <dbReference type="ARBA" id="ARBA00004442"/>
    </source>
</evidence>
<reference evidence="7" key="2">
    <citation type="submission" date="2016-08" db="EMBL/GenBank/DDBJ databases">
        <authorList>
            <person name="Seilhamer J.J."/>
        </authorList>
    </citation>
    <scope>NUCLEOTIDE SEQUENCE [LARGE SCALE GENOMIC DNA]</scope>
    <source>
        <strain evidence="7">SA1</strain>
        <plasmid evidence="7">pSA1</plasmid>
    </source>
</reference>
<dbReference type="KEGG" id="nre:BES08_19450"/>
<feature type="compositionally biased region" description="Basic and acidic residues" evidence="5">
    <location>
        <begin position="173"/>
        <end position="186"/>
    </location>
</feature>
<dbReference type="Proteomes" id="UP000094626">
    <property type="component" value="Plasmid pSA1"/>
</dbReference>
<reference evidence="8 9" key="1">
    <citation type="submission" date="2014-03" db="EMBL/GenBank/DDBJ databases">
        <title>Whole genome sequence of Novosphingobium resinovorum KF1.</title>
        <authorList>
            <person name="Gan H.M."/>
            <person name="Gan H.Y."/>
            <person name="Chew T.H."/>
            <person name="Savka M.A."/>
        </authorList>
    </citation>
    <scope>NUCLEOTIDE SEQUENCE [LARGE SCALE GENOMIC DNA]</scope>
    <source>
        <strain evidence="8 9">KF1</strain>
    </source>
</reference>
<organism evidence="8 9">
    <name type="scientific">Novosphingobium resinovorum</name>
    <dbReference type="NCBI Taxonomy" id="158500"/>
    <lineage>
        <taxon>Bacteria</taxon>
        <taxon>Pseudomonadati</taxon>
        <taxon>Pseudomonadota</taxon>
        <taxon>Alphaproteobacteria</taxon>
        <taxon>Sphingomonadales</taxon>
        <taxon>Sphingomonadaceae</taxon>
        <taxon>Novosphingobium</taxon>
    </lineage>
</organism>
<dbReference type="InterPro" id="IPR050330">
    <property type="entry name" value="Bact_OuterMem_StrucFunc"/>
</dbReference>
<protein>
    <submittedName>
        <fullName evidence="8">Outer membrane protein</fullName>
    </submittedName>
</protein>
<evidence type="ECO:0000256" key="2">
    <source>
        <dbReference type="ARBA" id="ARBA00023136"/>
    </source>
</evidence>
<gene>
    <name evidence="7" type="ORF">BES08_19450</name>
    <name evidence="8" type="ORF">BV97_01654</name>
</gene>
<evidence type="ECO:0000256" key="5">
    <source>
        <dbReference type="SAM" id="MobiDB-lite"/>
    </source>
</evidence>
<feature type="domain" description="OmpA-like" evidence="6">
    <location>
        <begin position="67"/>
        <end position="190"/>
    </location>
</feature>
<proteinExistence type="predicted"/>
<geneLocation type="plasmid" evidence="7 10">
    <name>pSA1</name>
</geneLocation>
<dbReference type="GO" id="GO:0009279">
    <property type="term" value="C:cell outer membrane"/>
    <property type="evidence" value="ECO:0007669"/>
    <property type="project" value="UniProtKB-SubCell"/>
</dbReference>
<dbReference type="RefSeq" id="WP_008832392.1">
    <property type="nucleotide sequence ID" value="NZ_CP017076.1"/>
</dbReference>
<accession>A0A031K0I9</accession>
<dbReference type="Gene3D" id="3.30.1330.60">
    <property type="entry name" value="OmpA-like domain"/>
    <property type="match status" value="1"/>
</dbReference>
<dbReference type="EMBL" id="JFYZ01000005">
    <property type="protein sequence ID" value="EZP82730.1"/>
    <property type="molecule type" value="Genomic_DNA"/>
</dbReference>
<reference evidence="10" key="3">
    <citation type="journal article" date="2017" name="J. Biotechnol.">
        <title>Complete genome sequence of Novosphingobium resinovorum SA1, a versatile xenobiotic-degrading bacterium capable of utilizing sulfanilic acid.</title>
        <authorList>
            <person name="Hegedus B."/>
            <person name="Kos P.B."/>
            <person name="Balint B."/>
            <person name="Maroti G."/>
            <person name="Gan H.M."/>
            <person name="Perei K."/>
            <person name="Rakhely G."/>
        </authorList>
    </citation>
    <scope>NUCLEOTIDE SEQUENCE [LARGE SCALE GENOMIC DNA]</scope>
    <source>
        <strain evidence="10">SA1</strain>
    </source>
</reference>
<dbReference type="InterPro" id="IPR036737">
    <property type="entry name" value="OmpA-like_sf"/>
</dbReference>
<sequence>MRGFKLQKGAAHWLSAAAIGLAVSACQPGKAPQDDQSEAAADASEAIEPELVKKSIIRAEIDPAPSETPVLQPETIVVPFPAKGSEPDAAGLAMIDDLMTHPSFRAGGPITIWGHSDSKGSDEQNLAASRRRAEAVRGYLVKKDVPRDRITVIALGEARPIAPNRNLDGTDDMEGRAKNRRVEIKVDLPTPPQAEETPAAKPE</sequence>
<dbReference type="PANTHER" id="PTHR30329:SF21">
    <property type="entry name" value="LIPOPROTEIN YIAD-RELATED"/>
    <property type="match status" value="1"/>
</dbReference>
<evidence type="ECO:0000313" key="7">
    <source>
        <dbReference type="EMBL" id="AOR79071.1"/>
    </source>
</evidence>
<feature type="compositionally biased region" description="Low complexity" evidence="5">
    <location>
        <begin position="193"/>
        <end position="203"/>
    </location>
</feature>
<dbReference type="CDD" id="cd07185">
    <property type="entry name" value="OmpA_C-like"/>
    <property type="match status" value="1"/>
</dbReference>
<dbReference type="Proteomes" id="UP000024329">
    <property type="component" value="Unassembled WGS sequence"/>
</dbReference>
<dbReference type="EMBL" id="CP017076">
    <property type="protein sequence ID" value="AOR79071.1"/>
    <property type="molecule type" value="Genomic_DNA"/>
</dbReference>
<evidence type="ECO:0000313" key="8">
    <source>
        <dbReference type="EMBL" id="EZP82730.1"/>
    </source>
</evidence>
<comment type="subcellular location">
    <subcellularLocation>
        <location evidence="1">Cell outer membrane</location>
    </subcellularLocation>
</comment>
<dbReference type="PROSITE" id="PS51257">
    <property type="entry name" value="PROKAR_LIPOPROTEIN"/>
    <property type="match status" value="1"/>
</dbReference>
<evidence type="ECO:0000256" key="4">
    <source>
        <dbReference type="PROSITE-ProRule" id="PRU00473"/>
    </source>
</evidence>
<dbReference type="InterPro" id="IPR006664">
    <property type="entry name" value="OMP_bac"/>
</dbReference>
<dbReference type="AlphaFoldDB" id="A0A031K0I9"/>
<evidence type="ECO:0000259" key="6">
    <source>
        <dbReference type="PROSITE" id="PS51123"/>
    </source>
</evidence>
<feature type="region of interest" description="Disordered" evidence="5">
    <location>
        <begin position="162"/>
        <end position="203"/>
    </location>
</feature>
<dbReference type="PATRIC" id="fig|158500.4.peg.1693"/>
<dbReference type="SUPFAM" id="SSF103088">
    <property type="entry name" value="OmpA-like"/>
    <property type="match status" value="1"/>
</dbReference>
<dbReference type="InterPro" id="IPR006665">
    <property type="entry name" value="OmpA-like"/>
</dbReference>